<dbReference type="SUPFAM" id="SSF53756">
    <property type="entry name" value="UDP-Glycosyltransferase/glycogen phosphorylase"/>
    <property type="match status" value="1"/>
</dbReference>
<dbReference type="AlphaFoldDB" id="A0A1G4R7G3"/>
<dbReference type="Gene3D" id="3.40.50.2000">
    <property type="entry name" value="Glycogen Phosphorylase B"/>
    <property type="match status" value="2"/>
</dbReference>
<keyword evidence="3" id="KW-1185">Reference proteome</keyword>
<protein>
    <submittedName>
        <fullName evidence="2">Glycosyltransferase involved in cell wall bisynthesis</fullName>
    </submittedName>
</protein>
<name>A0A1G4R7G3_9BACL</name>
<dbReference type="PANTHER" id="PTHR46401:SF2">
    <property type="entry name" value="GLYCOSYLTRANSFERASE WBBK-RELATED"/>
    <property type="match status" value="1"/>
</dbReference>
<accession>A0A1G4R7G3</accession>
<organism evidence="2 3">
    <name type="scientific">Paenibacillus tianmuensis</name>
    <dbReference type="NCBI Taxonomy" id="624147"/>
    <lineage>
        <taxon>Bacteria</taxon>
        <taxon>Bacillati</taxon>
        <taxon>Bacillota</taxon>
        <taxon>Bacilli</taxon>
        <taxon>Bacillales</taxon>
        <taxon>Paenibacillaceae</taxon>
        <taxon>Paenibacillus</taxon>
    </lineage>
</organism>
<gene>
    <name evidence="2" type="ORF">SAMN04487970_101251</name>
</gene>
<dbReference type="PANTHER" id="PTHR46401">
    <property type="entry name" value="GLYCOSYLTRANSFERASE WBBK-RELATED"/>
    <property type="match status" value="1"/>
</dbReference>
<dbReference type="Proteomes" id="UP000198601">
    <property type="component" value="Unassembled WGS sequence"/>
</dbReference>
<evidence type="ECO:0000256" key="1">
    <source>
        <dbReference type="ARBA" id="ARBA00022679"/>
    </source>
</evidence>
<dbReference type="Pfam" id="PF13692">
    <property type="entry name" value="Glyco_trans_1_4"/>
    <property type="match status" value="1"/>
</dbReference>
<keyword evidence="1 2" id="KW-0808">Transferase</keyword>
<sequence length="380" mass="43671">MKFIFFDTSNDGHHFYYNLAAIQGVLSEAENATCSYATTAMEPEQFESLKQAGITPVLINPPRVRMPAVIGRVLTVWKLIRYCRSHGYDRLHLMYLDCLLLPLLLLWPLLRGLSCTATMHWYPTRRSKVHALSFLIRTGAIRRLIVHGEFTRRLTAALVGEAYGDRIESVLYPQLHPQHMNREHTERLRQRFTDFPRPFLLAFGGTRYDKGLDLLLQAARFIEEPCTLIVAGKEEHFTRNDMERLLTDVPDWCRVVLDLGFIAEEDVSGYFEIADIVVLPYRRMFTGQSGPLTEAIVRQKLVIGPDHGEIGFTIRHYQLGLTFTPENIGVLASQLNQAVRNIGVLREELGSRQVAYRELIQPNLFMKRYGSFMHASFSRQ</sequence>
<evidence type="ECO:0000313" key="3">
    <source>
        <dbReference type="Proteomes" id="UP000198601"/>
    </source>
</evidence>
<proteinExistence type="predicted"/>
<dbReference type="STRING" id="624147.SAMN04487970_101251"/>
<evidence type="ECO:0000313" key="2">
    <source>
        <dbReference type="EMBL" id="SCW52179.1"/>
    </source>
</evidence>
<reference evidence="3" key="1">
    <citation type="submission" date="2016-10" db="EMBL/GenBank/DDBJ databases">
        <authorList>
            <person name="Varghese N."/>
            <person name="Submissions S."/>
        </authorList>
    </citation>
    <scope>NUCLEOTIDE SEQUENCE [LARGE SCALE GENOMIC DNA]</scope>
    <source>
        <strain evidence="3">CGMCC 1.8946</strain>
    </source>
</reference>
<dbReference type="GO" id="GO:0016757">
    <property type="term" value="F:glycosyltransferase activity"/>
    <property type="evidence" value="ECO:0007669"/>
    <property type="project" value="TreeGrafter"/>
</dbReference>
<dbReference type="GO" id="GO:0009103">
    <property type="term" value="P:lipopolysaccharide biosynthetic process"/>
    <property type="evidence" value="ECO:0007669"/>
    <property type="project" value="TreeGrafter"/>
</dbReference>
<dbReference type="RefSeq" id="WP_245719612.1">
    <property type="nucleotide sequence ID" value="NZ_FMTT01000012.1"/>
</dbReference>
<dbReference type="EMBL" id="FMTT01000012">
    <property type="protein sequence ID" value="SCW52179.1"/>
    <property type="molecule type" value="Genomic_DNA"/>
</dbReference>